<protein>
    <submittedName>
        <fullName evidence="2">(California timema) hypothetical protein</fullName>
    </submittedName>
</protein>
<reference evidence="2" key="1">
    <citation type="submission" date="2020-11" db="EMBL/GenBank/DDBJ databases">
        <authorList>
            <person name="Tran Van P."/>
        </authorList>
    </citation>
    <scope>NUCLEOTIDE SEQUENCE</scope>
</reference>
<accession>A0A7R9PC44</accession>
<dbReference type="EMBL" id="OE185987">
    <property type="protein sequence ID" value="CAD7577673.1"/>
    <property type="molecule type" value="Genomic_DNA"/>
</dbReference>
<sequence length="665" mass="74735">MKFLQSKIDTNTQEDVVKHIKSEMDDFKPCCVKLERLSDRFLTTGNHTQKRNGKLNYFSPPVKSKVEDYVQTEVLRLDRSYKCIKHKGAEFKNKGKETRCGNLTKLAAQLTRLIVNTITTLVRRSRTKTELSQEVNRKVTPTKRKRGPLLTHEPVVTGWLANTPSPWWEAFSPALSVTTPSQEAKRTCREEGCYGLVRGVSVLNMEEEGIFVKKKGVLNGLLEEVKVLNTEGLGLGRNVMKRGCSCRAQKGDDTTMVQVNSSWTLIPPSLQPSVIRSLRAVPGNRVASPLLPHIHSHSDDLDRDLTAHHESPLDVDQGPPRAGTFPRLTDEKQPTYRVCKPLVMISDSPTMRFKEKISNYGGMAIFTFPITTTPDVEKNRINWTRSHDPLRSEWSGGGHKRTDSYGQCIANYHIAESKKQPLLPVTMECWAWDPPPHCRGDDHRFYKGVLELVPQTSYKRTDSYGQCIANYHIAESKKQPLLPVDIGTQEDMDITIKSEPDNYKSCFVKLEHLTDGFLKILENIKVDTNTKEDVVIPIKSEMDNLKPCCVKLERLSDTFIATGKHIKKNKGKLICLSLLGQVQGGGENIEYEGTKSLKKFIGEGCSKTALIGSKCIKQGGTRKTCKEEECSRLARGGSKCIKDVGKRKNCREGASRHVRGRGKCI</sequence>
<evidence type="ECO:0000313" key="2">
    <source>
        <dbReference type="EMBL" id="CAD7577673.1"/>
    </source>
</evidence>
<gene>
    <name evidence="2" type="ORF">TCMB3V08_LOCUS10221</name>
</gene>
<dbReference type="AlphaFoldDB" id="A0A7R9PC44"/>
<feature type="region of interest" description="Disordered" evidence="1">
    <location>
        <begin position="309"/>
        <end position="328"/>
    </location>
</feature>
<organism evidence="2">
    <name type="scientific">Timema californicum</name>
    <name type="common">California timema</name>
    <name type="synonym">Walking stick</name>
    <dbReference type="NCBI Taxonomy" id="61474"/>
    <lineage>
        <taxon>Eukaryota</taxon>
        <taxon>Metazoa</taxon>
        <taxon>Ecdysozoa</taxon>
        <taxon>Arthropoda</taxon>
        <taxon>Hexapoda</taxon>
        <taxon>Insecta</taxon>
        <taxon>Pterygota</taxon>
        <taxon>Neoptera</taxon>
        <taxon>Polyneoptera</taxon>
        <taxon>Phasmatodea</taxon>
        <taxon>Timematodea</taxon>
        <taxon>Timematoidea</taxon>
        <taxon>Timematidae</taxon>
        <taxon>Timema</taxon>
    </lineage>
</organism>
<evidence type="ECO:0000256" key="1">
    <source>
        <dbReference type="SAM" id="MobiDB-lite"/>
    </source>
</evidence>
<name>A0A7R9PC44_TIMCA</name>
<proteinExistence type="predicted"/>